<comment type="function">
    <text evidence="4 5">This protein binds to 23S rRNA in the presence of protein L20.</text>
</comment>
<dbReference type="InterPro" id="IPR028909">
    <property type="entry name" value="bL21-like"/>
</dbReference>
<dbReference type="EMBL" id="LCKX01000001">
    <property type="protein sequence ID" value="KKU08292.1"/>
    <property type="molecule type" value="Genomic_DNA"/>
</dbReference>
<dbReference type="AlphaFoldDB" id="A0A0G1MJM1"/>
<dbReference type="Proteomes" id="UP000033999">
    <property type="component" value="Unassembled WGS sequence"/>
</dbReference>
<keyword evidence="3 4" id="KW-0687">Ribonucleoprotein</keyword>
<dbReference type="PANTHER" id="PTHR21349">
    <property type="entry name" value="50S RIBOSOMAL PROTEIN L21"/>
    <property type="match status" value="1"/>
</dbReference>
<evidence type="ECO:0000256" key="5">
    <source>
        <dbReference type="RuleBase" id="RU000562"/>
    </source>
</evidence>
<dbReference type="PATRIC" id="fig|1619041.3.peg.52"/>
<dbReference type="InterPro" id="IPR036164">
    <property type="entry name" value="bL21-like_sf"/>
</dbReference>
<evidence type="ECO:0000256" key="1">
    <source>
        <dbReference type="ARBA" id="ARBA00008563"/>
    </source>
</evidence>
<evidence type="ECO:0000256" key="2">
    <source>
        <dbReference type="ARBA" id="ARBA00022980"/>
    </source>
</evidence>
<dbReference type="InterPro" id="IPR001787">
    <property type="entry name" value="Ribosomal_bL21"/>
</dbReference>
<evidence type="ECO:0000256" key="4">
    <source>
        <dbReference type="HAMAP-Rule" id="MF_01363"/>
    </source>
</evidence>
<evidence type="ECO:0000313" key="7">
    <source>
        <dbReference type="Proteomes" id="UP000033999"/>
    </source>
</evidence>
<keyword evidence="2 4" id="KW-0689">Ribosomal protein</keyword>
<dbReference type="PANTHER" id="PTHR21349:SF0">
    <property type="entry name" value="LARGE RIBOSOMAL SUBUNIT PROTEIN BL21M"/>
    <property type="match status" value="1"/>
</dbReference>
<accession>A0A0G1MJM1</accession>
<organism evidence="6 7">
    <name type="scientific">Candidatus Magasanikbacteria bacterium GW2011_GWA2_45_39</name>
    <dbReference type="NCBI Taxonomy" id="1619041"/>
    <lineage>
        <taxon>Bacteria</taxon>
        <taxon>Candidatus Magasanikiibacteriota</taxon>
    </lineage>
</organism>
<gene>
    <name evidence="4" type="primary">rplU</name>
    <name evidence="6" type="ORF">UX10_C0001G0051</name>
</gene>
<dbReference type="GO" id="GO:1990904">
    <property type="term" value="C:ribonucleoprotein complex"/>
    <property type="evidence" value="ECO:0007669"/>
    <property type="project" value="UniProtKB-KW"/>
</dbReference>
<keyword evidence="4 5" id="KW-0699">rRNA-binding</keyword>
<comment type="caution">
    <text evidence="6">The sequence shown here is derived from an EMBL/GenBank/DDBJ whole genome shotgun (WGS) entry which is preliminary data.</text>
</comment>
<comment type="subunit">
    <text evidence="4">Part of the 50S ribosomal subunit. Contacts protein L20.</text>
</comment>
<protein>
    <recommendedName>
        <fullName evidence="4">Large ribosomal subunit protein bL21</fullName>
    </recommendedName>
</protein>
<evidence type="ECO:0000256" key="3">
    <source>
        <dbReference type="ARBA" id="ARBA00023274"/>
    </source>
</evidence>
<dbReference type="GO" id="GO:0005737">
    <property type="term" value="C:cytoplasm"/>
    <property type="evidence" value="ECO:0007669"/>
    <property type="project" value="UniProtKB-ARBA"/>
</dbReference>
<reference evidence="6 7" key="1">
    <citation type="journal article" date="2015" name="Nature">
        <title>rRNA introns, odd ribosomes, and small enigmatic genomes across a large radiation of phyla.</title>
        <authorList>
            <person name="Brown C.T."/>
            <person name="Hug L.A."/>
            <person name="Thomas B.C."/>
            <person name="Sharon I."/>
            <person name="Castelle C.J."/>
            <person name="Singh A."/>
            <person name="Wilkins M.J."/>
            <person name="Williams K.H."/>
            <person name="Banfield J.F."/>
        </authorList>
    </citation>
    <scope>NUCLEOTIDE SEQUENCE [LARGE SCALE GENOMIC DNA]</scope>
</reference>
<dbReference type="HAMAP" id="MF_01363">
    <property type="entry name" value="Ribosomal_bL21"/>
    <property type="match status" value="1"/>
</dbReference>
<dbReference type="GO" id="GO:0006412">
    <property type="term" value="P:translation"/>
    <property type="evidence" value="ECO:0007669"/>
    <property type="project" value="UniProtKB-UniRule"/>
</dbReference>
<dbReference type="NCBIfam" id="TIGR00061">
    <property type="entry name" value="L21"/>
    <property type="match status" value="1"/>
</dbReference>
<dbReference type="GO" id="GO:0003735">
    <property type="term" value="F:structural constituent of ribosome"/>
    <property type="evidence" value="ECO:0007669"/>
    <property type="project" value="InterPro"/>
</dbReference>
<dbReference type="GO" id="GO:0005840">
    <property type="term" value="C:ribosome"/>
    <property type="evidence" value="ECO:0007669"/>
    <property type="project" value="UniProtKB-KW"/>
</dbReference>
<name>A0A0G1MJM1_9BACT</name>
<keyword evidence="4 5" id="KW-0694">RNA-binding</keyword>
<dbReference type="SUPFAM" id="SSF141091">
    <property type="entry name" value="L21p-like"/>
    <property type="match status" value="1"/>
</dbReference>
<dbReference type="Pfam" id="PF00829">
    <property type="entry name" value="Ribosomal_L21p"/>
    <property type="match status" value="1"/>
</dbReference>
<proteinExistence type="inferred from homology"/>
<evidence type="ECO:0000313" key="6">
    <source>
        <dbReference type="EMBL" id="KKU08292.1"/>
    </source>
</evidence>
<dbReference type="GO" id="GO:0019843">
    <property type="term" value="F:rRNA binding"/>
    <property type="evidence" value="ECO:0007669"/>
    <property type="project" value="UniProtKB-UniRule"/>
</dbReference>
<comment type="similarity">
    <text evidence="1 4 5">Belongs to the bacterial ribosomal protein bL21 family.</text>
</comment>
<sequence>MIAIIKTGGKQYLVKEGDTFKFEKLQGVAGDAVHFDQVLLVAAEDGSSFQVGQPTVAGMLVKGTIIKQARARKIRVIKFKRKVRYSRRAGHRQEFTEVKIEKIG</sequence>